<protein>
    <recommendedName>
        <fullName evidence="3">Head protein</fullName>
    </recommendedName>
</protein>
<dbReference type="EMBL" id="CP009618">
    <property type="protein sequence ID" value="AIW21150.1"/>
    <property type="molecule type" value="Genomic_DNA"/>
</dbReference>
<dbReference type="Pfam" id="PF05926">
    <property type="entry name" value="Phage_GPL"/>
    <property type="match status" value="1"/>
</dbReference>
<dbReference type="InterPro" id="IPR009225">
    <property type="entry name" value="Phage_head_completion_GpL"/>
</dbReference>
<evidence type="ECO:0000313" key="2">
    <source>
        <dbReference type="Proteomes" id="UP000030081"/>
    </source>
</evidence>
<organism evidence="1 2">
    <name type="scientific">Vibrio coralliilyticus</name>
    <dbReference type="NCBI Taxonomy" id="190893"/>
    <lineage>
        <taxon>Bacteria</taxon>
        <taxon>Pseudomonadati</taxon>
        <taxon>Pseudomonadota</taxon>
        <taxon>Gammaproteobacteria</taxon>
        <taxon>Vibrionales</taxon>
        <taxon>Vibrionaceae</taxon>
        <taxon>Vibrio</taxon>
    </lineage>
</organism>
<keyword evidence="2" id="KW-1185">Reference proteome</keyword>
<dbReference type="AlphaFoldDB" id="A0AAN0SHC3"/>
<dbReference type="Proteomes" id="UP000030081">
    <property type="component" value="Chromosome 2"/>
</dbReference>
<dbReference type="RefSeq" id="WP_043010144.1">
    <property type="nucleotide sequence ID" value="NZ_CP009618.1"/>
</dbReference>
<accession>A0AAN0SHC3</accession>
<gene>
    <name evidence="1" type="ORF">IX92_19160</name>
</gene>
<evidence type="ECO:0008006" key="3">
    <source>
        <dbReference type="Google" id="ProtNLM"/>
    </source>
</evidence>
<name>A0AAN0SHC3_9VIBR</name>
<reference evidence="1 2" key="1">
    <citation type="submission" date="2014-10" db="EMBL/GenBank/DDBJ databases">
        <title>The Complete Genome Sequence for the Shellfish Pathogen Vibrio coralliilyticus RE98 Isolated from a Shellfish Hatchery.</title>
        <authorList>
            <person name="Richards G.P."/>
            <person name="Bono J.L."/>
            <person name="Watson M.A."/>
            <person name="Needleman D.S."/>
        </authorList>
    </citation>
    <scope>NUCLEOTIDE SEQUENCE [LARGE SCALE GENOMIC DNA]</scope>
    <source>
        <strain evidence="1 2">RE98</strain>
    </source>
</reference>
<dbReference type="KEGG" id="vcy:IX92_19160"/>
<evidence type="ECO:0000313" key="1">
    <source>
        <dbReference type="EMBL" id="AIW21150.1"/>
    </source>
</evidence>
<sequence>MEFVGDKSETYDSELPATAKYPVLKLAEFQSLFHFMSNETEAGILHQASVSRIKVHKELECVMGLYDDLNALSKDKFEDEEAGVTLYKQAVFALTASELIGIQLSGDATGEAAQRQEALTDKKQHCEVQYRQAIDLLVHGHETYCFEVM</sequence>
<proteinExistence type="predicted"/>